<evidence type="ECO:0000256" key="1">
    <source>
        <dbReference type="ARBA" id="ARBA00009871"/>
    </source>
</evidence>
<dbReference type="RefSeq" id="WP_100580935.1">
    <property type="nucleotide sequence ID" value="NZ_CP108057.1"/>
</dbReference>
<evidence type="ECO:0000256" key="3">
    <source>
        <dbReference type="ARBA" id="ARBA00023008"/>
    </source>
</evidence>
<dbReference type="InterPro" id="IPR006311">
    <property type="entry name" value="TAT_signal"/>
</dbReference>
<proteinExistence type="inferred from homology"/>
<keyword evidence="5" id="KW-1185">Reference proteome</keyword>
<dbReference type="Gene3D" id="3.30.1880.10">
    <property type="entry name" value="protein ne1242 domain like"/>
    <property type="match status" value="1"/>
</dbReference>
<gene>
    <name evidence="4" type="ORF">OHU17_04815</name>
</gene>
<evidence type="ECO:0000313" key="4">
    <source>
        <dbReference type="EMBL" id="WUO45195.1"/>
    </source>
</evidence>
<organism evidence="4 5">
    <name type="scientific">Streptomyces goshikiensis</name>
    <dbReference type="NCBI Taxonomy" id="1942"/>
    <lineage>
        <taxon>Bacteria</taxon>
        <taxon>Bacillati</taxon>
        <taxon>Actinomycetota</taxon>
        <taxon>Actinomycetes</taxon>
        <taxon>Kitasatosporales</taxon>
        <taxon>Streptomycetaceae</taxon>
        <taxon>Streptomyces</taxon>
    </lineage>
</organism>
<protein>
    <submittedName>
        <fullName evidence="4">Tyrosinase cofactor</fullName>
    </submittedName>
</protein>
<reference evidence="4" key="1">
    <citation type="submission" date="2022-10" db="EMBL/GenBank/DDBJ databases">
        <title>The complete genomes of actinobacterial strains from the NBC collection.</title>
        <authorList>
            <person name="Joergensen T.S."/>
            <person name="Alvarez Arevalo M."/>
            <person name="Sterndorff E.B."/>
            <person name="Faurdal D."/>
            <person name="Vuksanovic O."/>
            <person name="Mourched A.-S."/>
            <person name="Charusanti P."/>
            <person name="Shaw S."/>
            <person name="Blin K."/>
            <person name="Weber T."/>
        </authorList>
    </citation>
    <scope>NUCLEOTIDE SEQUENCE</scope>
    <source>
        <strain evidence="4">NBC_00283</strain>
    </source>
</reference>
<dbReference type="Pfam" id="PF06236">
    <property type="entry name" value="MelC1"/>
    <property type="match status" value="1"/>
</dbReference>
<dbReference type="InterPro" id="IPR023199">
    <property type="entry name" value="GriE/MELC1_sf"/>
</dbReference>
<keyword evidence="2" id="KW-0732">Signal</keyword>
<keyword evidence="3" id="KW-0186">Copper</keyword>
<evidence type="ECO:0000313" key="5">
    <source>
        <dbReference type="Proteomes" id="UP001432075"/>
    </source>
</evidence>
<dbReference type="PROSITE" id="PS51318">
    <property type="entry name" value="TAT"/>
    <property type="match status" value="1"/>
</dbReference>
<accession>A0ABZ1RFA5</accession>
<evidence type="ECO:0000256" key="2">
    <source>
        <dbReference type="ARBA" id="ARBA00022729"/>
    </source>
</evidence>
<dbReference type="InterPro" id="IPR010928">
    <property type="entry name" value="MelC1"/>
</dbReference>
<dbReference type="Proteomes" id="UP001432075">
    <property type="component" value="Chromosome"/>
</dbReference>
<sequence length="124" mass="13087">MFAAPAAAPLTRRAVLRTAFTAAVLAGTAAALAPVLRARRPRQTLTPAPFAEETYRGRHIAVELAGTAVRIDGRPLHVMRRADGSYLSGINHFQSFTTPLELARAAVDELGTTQLAPAAPHHGG</sequence>
<name>A0ABZ1RFA5_9ACTN</name>
<comment type="similarity">
    <text evidence="1">Belongs to the melC1 family.</text>
</comment>
<dbReference type="EMBL" id="CP108057">
    <property type="protein sequence ID" value="WUO45195.1"/>
    <property type="molecule type" value="Genomic_DNA"/>
</dbReference>